<dbReference type="Pfam" id="PF02775">
    <property type="entry name" value="TPP_enzyme_C"/>
    <property type="match status" value="1"/>
</dbReference>
<evidence type="ECO:0000313" key="17">
    <source>
        <dbReference type="Proteomes" id="UP000184204"/>
    </source>
</evidence>
<keyword evidence="4 12" id="KW-0479">Metal-binding</keyword>
<dbReference type="InterPro" id="IPR029061">
    <property type="entry name" value="THDP-binding"/>
</dbReference>
<dbReference type="InterPro" id="IPR050722">
    <property type="entry name" value="Pyruvate:ferred/Flavod_OxRd"/>
</dbReference>
<feature type="binding site" evidence="12">
    <location>
        <position position="758"/>
    </location>
    <ligand>
        <name>[4Fe-4S] cluster</name>
        <dbReference type="ChEBI" id="CHEBI:49883"/>
        <label>1</label>
    </ligand>
</feature>
<dbReference type="PROSITE" id="PS51379">
    <property type="entry name" value="4FE4S_FER_2"/>
    <property type="match status" value="2"/>
</dbReference>
<dbReference type="GO" id="GO:0019164">
    <property type="term" value="F:pyruvate synthase activity"/>
    <property type="evidence" value="ECO:0007669"/>
    <property type="project" value="UniProtKB-EC"/>
</dbReference>
<feature type="site" description="Important for catalytic activity" evidence="11">
    <location>
        <position position="65"/>
    </location>
</feature>
<dbReference type="Gene3D" id="3.40.920.10">
    <property type="entry name" value="Pyruvate-ferredoxin oxidoreductase, PFOR, domain III"/>
    <property type="match status" value="1"/>
</dbReference>
<evidence type="ECO:0000256" key="6">
    <source>
        <dbReference type="ARBA" id="ARBA00023002"/>
    </source>
</evidence>
<comment type="cofactor">
    <cofactor evidence="12">
        <name>[4Fe-4S] cluster</name>
        <dbReference type="ChEBI" id="CHEBI:49883"/>
    </cofactor>
    <text evidence="12">Binds 3 [4Fe-4S] clusters per subunit.</text>
</comment>
<dbReference type="Proteomes" id="UP000068026">
    <property type="component" value="Chromosome"/>
</dbReference>
<dbReference type="CDD" id="cd07034">
    <property type="entry name" value="TPP_PYR_PFOR_IOR-alpha_like"/>
    <property type="match status" value="1"/>
</dbReference>
<dbReference type="FunFam" id="3.40.50.970:FF:000012">
    <property type="entry name" value="Pyruvate:ferredoxin (Flavodoxin) oxidoreductase"/>
    <property type="match status" value="1"/>
</dbReference>
<dbReference type="GO" id="GO:0022900">
    <property type="term" value="P:electron transport chain"/>
    <property type="evidence" value="ECO:0007669"/>
    <property type="project" value="InterPro"/>
</dbReference>
<dbReference type="InterPro" id="IPR017900">
    <property type="entry name" value="4Fe4S_Fe_S_CS"/>
</dbReference>
<feature type="binding site" evidence="12">
    <location>
        <position position="701"/>
    </location>
    <ligand>
        <name>[4Fe-4S] cluster</name>
        <dbReference type="ChEBI" id="CHEBI:49883"/>
        <label>2</label>
    </ligand>
</feature>
<dbReference type="EMBL" id="CP014223">
    <property type="protein sequence ID" value="AMJ42508.1"/>
    <property type="molecule type" value="Genomic_DNA"/>
</dbReference>
<dbReference type="Gene3D" id="3.40.50.920">
    <property type="match status" value="1"/>
</dbReference>
<dbReference type="Gene3D" id="4.10.780.10">
    <property type="entry name" value="Pyruvate-flavodoxin oxidoreductase, EKR domain"/>
    <property type="match status" value="1"/>
</dbReference>
<dbReference type="InterPro" id="IPR011895">
    <property type="entry name" value="Pyrv_flavodox_OxRed"/>
</dbReference>
<dbReference type="InterPro" id="IPR002880">
    <property type="entry name" value="Pyrv_Fd/Flavodoxin_OxRdtase_N"/>
</dbReference>
<dbReference type="GO" id="GO:0006979">
    <property type="term" value="P:response to oxidative stress"/>
    <property type="evidence" value="ECO:0007669"/>
    <property type="project" value="TreeGrafter"/>
</dbReference>
<dbReference type="SUPFAM" id="SSF52922">
    <property type="entry name" value="TK C-terminal domain-like"/>
    <property type="match status" value="1"/>
</dbReference>
<dbReference type="FunFam" id="3.40.920.10:FF:000001">
    <property type="entry name" value="Pyruvate:ferredoxin (Flavodoxin) oxidoreductase"/>
    <property type="match status" value="1"/>
</dbReference>
<feature type="binding site" evidence="12">
    <location>
        <position position="842"/>
    </location>
    <ligand>
        <name>[4Fe-4S] cluster</name>
        <dbReference type="ChEBI" id="CHEBI:49883"/>
        <label>3</label>
    </ligand>
</feature>
<dbReference type="EMBL" id="FQUA01000001">
    <property type="protein sequence ID" value="SHE32818.1"/>
    <property type="molecule type" value="Genomic_DNA"/>
</dbReference>
<comment type="catalytic activity">
    <reaction evidence="9">
        <text>2 oxidized [2Fe-2S]-[ferredoxin] + pyruvate + CoA = 2 reduced [2Fe-2S]-[ferredoxin] + acetyl-CoA + CO2 + H(+)</text>
        <dbReference type="Rhea" id="RHEA:12765"/>
        <dbReference type="Rhea" id="RHEA-COMP:10000"/>
        <dbReference type="Rhea" id="RHEA-COMP:10001"/>
        <dbReference type="ChEBI" id="CHEBI:15361"/>
        <dbReference type="ChEBI" id="CHEBI:15378"/>
        <dbReference type="ChEBI" id="CHEBI:16526"/>
        <dbReference type="ChEBI" id="CHEBI:33737"/>
        <dbReference type="ChEBI" id="CHEBI:33738"/>
        <dbReference type="ChEBI" id="CHEBI:57287"/>
        <dbReference type="ChEBI" id="CHEBI:57288"/>
        <dbReference type="EC" id="1.2.7.1"/>
    </reaction>
</comment>
<evidence type="ECO:0000259" key="13">
    <source>
        <dbReference type="PROSITE" id="PS51379"/>
    </source>
</evidence>
<evidence type="ECO:0000313" key="15">
    <source>
        <dbReference type="EMBL" id="SHE32818.1"/>
    </source>
</evidence>
<evidence type="ECO:0000256" key="4">
    <source>
        <dbReference type="ARBA" id="ARBA00022723"/>
    </source>
</evidence>
<dbReference type="FunFam" id="3.40.50.920:FF:000007">
    <property type="entry name" value="Pyruvate:ferredoxin (Flavodoxin) oxidoreductase"/>
    <property type="match status" value="1"/>
</dbReference>
<dbReference type="AlphaFoldDB" id="A0A0X8VCN9"/>
<dbReference type="InterPro" id="IPR017896">
    <property type="entry name" value="4Fe4S_Fe-S-bd"/>
</dbReference>
<dbReference type="FunFam" id="3.30.70.20:FF:000022">
    <property type="entry name" value="Pyruvate:ferredoxin (Flavodoxin) oxidoreductase"/>
    <property type="match status" value="1"/>
</dbReference>
<organism evidence="15 17">
    <name type="scientific">Anaerotignum propionicum DSM 1682</name>
    <dbReference type="NCBI Taxonomy" id="991789"/>
    <lineage>
        <taxon>Bacteria</taxon>
        <taxon>Bacillati</taxon>
        <taxon>Bacillota</taxon>
        <taxon>Clostridia</taxon>
        <taxon>Lachnospirales</taxon>
        <taxon>Anaerotignaceae</taxon>
        <taxon>Anaerotignum</taxon>
    </lineage>
</organism>
<evidence type="ECO:0000256" key="11">
    <source>
        <dbReference type="PIRSR" id="PIRSR000159-2"/>
    </source>
</evidence>
<feature type="binding site" evidence="10">
    <location>
        <position position="842"/>
    </location>
    <ligand>
        <name>thiamine diphosphate</name>
        <dbReference type="ChEBI" id="CHEBI:58937"/>
    </ligand>
</feature>
<evidence type="ECO:0000256" key="10">
    <source>
        <dbReference type="PIRSR" id="PIRSR000159-1"/>
    </source>
</evidence>
<dbReference type="NCBIfam" id="TIGR02176">
    <property type="entry name" value="pyruv_ox_red"/>
    <property type="match status" value="1"/>
</dbReference>
<dbReference type="InterPro" id="IPR037112">
    <property type="entry name" value="Pyrv-flavodox_OxR_EKR_sf"/>
</dbReference>
<dbReference type="InterPro" id="IPR019752">
    <property type="entry name" value="Pyrv/ketoisovalerate_OxRed_cat"/>
</dbReference>
<dbReference type="GO" id="GO:0030976">
    <property type="term" value="F:thiamine pyrophosphate binding"/>
    <property type="evidence" value="ECO:0007669"/>
    <property type="project" value="InterPro"/>
</dbReference>
<feature type="binding site" evidence="12">
    <location>
        <position position="814"/>
    </location>
    <ligand>
        <name>[4Fe-4S] cluster</name>
        <dbReference type="ChEBI" id="CHEBI:49883"/>
        <label>3</label>
    </ligand>
</feature>
<keyword evidence="15" id="KW-0670">Pyruvate</keyword>
<dbReference type="Pfam" id="PF12838">
    <property type="entry name" value="Fer4_7"/>
    <property type="match status" value="1"/>
</dbReference>
<feature type="domain" description="4Fe-4S ferredoxin-type" evidence="13">
    <location>
        <begin position="682"/>
        <end position="711"/>
    </location>
</feature>
<dbReference type="OrthoDB" id="9794954at2"/>
<gene>
    <name evidence="14" type="primary">nifJ_3</name>
    <name evidence="14" type="ORF">CPRO_29790</name>
    <name evidence="15" type="ORF">SAMN02745151_00408</name>
</gene>
<keyword evidence="6 9" id="KW-0560">Oxidoreductase</keyword>
<keyword evidence="16" id="KW-1185">Reference proteome</keyword>
<dbReference type="InterPro" id="IPR011766">
    <property type="entry name" value="TPP_enzyme_TPP-bd"/>
</dbReference>
<evidence type="ECO:0000313" key="14">
    <source>
        <dbReference type="EMBL" id="AMJ42508.1"/>
    </source>
</evidence>
<feature type="site" description="Important for catalytic activity" evidence="11">
    <location>
        <position position="1003"/>
    </location>
</feature>
<feature type="domain" description="4Fe-4S ferredoxin-type" evidence="13">
    <location>
        <begin position="739"/>
        <end position="770"/>
    </location>
</feature>
<dbReference type="InterPro" id="IPR002869">
    <property type="entry name" value="Pyrv_flavodox_OxRed_cen"/>
</dbReference>
<dbReference type="EC" id="1.2.7.1" evidence="9"/>
<dbReference type="RefSeq" id="WP_066053432.1">
    <property type="nucleotide sequence ID" value="NZ_CP014223.1"/>
</dbReference>
<dbReference type="FunFam" id="3.40.50.970:FF:000041">
    <property type="entry name" value="Pyruvate:ferredoxin (Flavodoxin) oxidoreductase"/>
    <property type="match status" value="1"/>
</dbReference>
<dbReference type="Proteomes" id="UP000184204">
    <property type="component" value="Unassembled WGS sequence"/>
</dbReference>
<evidence type="ECO:0000256" key="12">
    <source>
        <dbReference type="PIRSR" id="PIRSR000159-50"/>
    </source>
</evidence>
<evidence type="ECO:0000313" key="16">
    <source>
        <dbReference type="Proteomes" id="UP000068026"/>
    </source>
</evidence>
<dbReference type="GO" id="GO:0051539">
    <property type="term" value="F:4 iron, 4 sulfur cluster binding"/>
    <property type="evidence" value="ECO:0007669"/>
    <property type="project" value="UniProtKB-KW"/>
</dbReference>
<evidence type="ECO:0000256" key="2">
    <source>
        <dbReference type="ARBA" id="ARBA00022448"/>
    </source>
</evidence>
<dbReference type="PANTHER" id="PTHR32154">
    <property type="entry name" value="PYRUVATE-FLAVODOXIN OXIDOREDUCTASE-RELATED"/>
    <property type="match status" value="1"/>
</dbReference>
<name>A0A0X8VCN9_ANAPI</name>
<dbReference type="PIRSF" id="PIRSF000159">
    <property type="entry name" value="NifJ"/>
    <property type="match status" value="1"/>
</dbReference>
<keyword evidence="5 9" id="KW-0249">Electron transport</keyword>
<dbReference type="Gene3D" id="3.30.70.20">
    <property type="match status" value="1"/>
</dbReference>
<evidence type="ECO:0000256" key="3">
    <source>
        <dbReference type="ARBA" id="ARBA00022485"/>
    </source>
</evidence>
<feature type="binding site" evidence="12">
    <location>
        <position position="691"/>
    </location>
    <ligand>
        <name>[4Fe-4S] cluster</name>
        <dbReference type="ChEBI" id="CHEBI:49883"/>
        <label>1</label>
    </ligand>
</feature>
<proteinExistence type="inferred from homology"/>
<dbReference type="InterPro" id="IPR019456">
    <property type="entry name" value="Pyrv-flavodox_OxRtase_EKR"/>
</dbReference>
<dbReference type="Gene3D" id="3.40.50.970">
    <property type="match status" value="2"/>
</dbReference>
<dbReference type="InterPro" id="IPR009014">
    <property type="entry name" value="Transketo_C/PFOR_II"/>
</dbReference>
<keyword evidence="2 9" id="KW-0813">Transport</keyword>
<feature type="binding site" evidence="10">
    <location>
        <begin position="998"/>
        <end position="1003"/>
    </location>
    <ligand>
        <name>thiamine diphosphate</name>
        <dbReference type="ChEBI" id="CHEBI:58937"/>
    </ligand>
</feature>
<accession>A0A0X8VCN9</accession>
<evidence type="ECO:0000256" key="7">
    <source>
        <dbReference type="ARBA" id="ARBA00023004"/>
    </source>
</evidence>
<reference evidence="14 16" key="1">
    <citation type="journal article" date="2016" name="Genome Announc.">
        <title>Complete Genome Sequence of the Amino Acid-Fermenting Clostridium propionicum X2 (DSM 1682).</title>
        <authorList>
            <person name="Poehlein A."/>
            <person name="Schlien K."/>
            <person name="Chowdhury N.P."/>
            <person name="Gottschalk G."/>
            <person name="Buckel W."/>
            <person name="Daniel R."/>
        </authorList>
    </citation>
    <scope>NUCLEOTIDE SEQUENCE [LARGE SCALE GENOMIC DNA]</scope>
    <source>
        <strain evidence="14 16">X2</strain>
    </source>
</reference>
<dbReference type="SUPFAM" id="SSF54862">
    <property type="entry name" value="4Fe-4S ferredoxins"/>
    <property type="match status" value="1"/>
</dbReference>
<dbReference type="Pfam" id="PF17147">
    <property type="entry name" value="PFOR_II"/>
    <property type="match status" value="1"/>
</dbReference>
<dbReference type="Pfam" id="PF01558">
    <property type="entry name" value="POR"/>
    <property type="match status" value="1"/>
</dbReference>
<feature type="binding site" evidence="10">
    <location>
        <position position="32"/>
    </location>
    <ligand>
        <name>pyruvate</name>
        <dbReference type="ChEBI" id="CHEBI:15361"/>
    </ligand>
</feature>
<feature type="binding site" evidence="10">
    <location>
        <position position="65"/>
    </location>
    <ligand>
        <name>thiamine diphosphate</name>
        <dbReference type="ChEBI" id="CHEBI:58937"/>
    </ligand>
</feature>
<dbReference type="SMART" id="SM00890">
    <property type="entry name" value="EKR"/>
    <property type="match status" value="1"/>
</dbReference>
<keyword evidence="7 12" id="KW-0408">Iron</keyword>
<feature type="binding site" evidence="12">
    <location>
        <position position="748"/>
    </location>
    <ligand>
        <name>[4Fe-4S] cluster</name>
        <dbReference type="ChEBI" id="CHEBI:49883"/>
        <label>2</label>
    </ligand>
</feature>
<dbReference type="PROSITE" id="PS00198">
    <property type="entry name" value="4FE4S_FER_1"/>
    <property type="match status" value="1"/>
</dbReference>
<feature type="binding site" evidence="12">
    <location>
        <position position="754"/>
    </location>
    <ligand>
        <name>[4Fe-4S] cluster</name>
        <dbReference type="ChEBI" id="CHEBI:49883"/>
        <label>2</label>
    </ligand>
</feature>
<feature type="binding site" evidence="10">
    <location>
        <position position="115"/>
    </location>
    <ligand>
        <name>pyruvate</name>
        <dbReference type="ChEBI" id="CHEBI:15361"/>
    </ligand>
</feature>
<dbReference type="KEGG" id="cpro:CPRO_29790"/>
<evidence type="ECO:0000256" key="8">
    <source>
        <dbReference type="ARBA" id="ARBA00023014"/>
    </source>
</evidence>
<evidence type="ECO:0000256" key="9">
    <source>
        <dbReference type="PIRNR" id="PIRNR000159"/>
    </source>
</evidence>
<feature type="binding site" evidence="12">
    <location>
        <position position="694"/>
    </location>
    <ligand>
        <name>[4Fe-4S] cluster</name>
        <dbReference type="ChEBI" id="CHEBI:49883"/>
        <label>1</label>
    </ligand>
</feature>
<dbReference type="CDD" id="cd03377">
    <property type="entry name" value="TPP_PFOR_PNO"/>
    <property type="match status" value="1"/>
</dbReference>
<feature type="binding site" evidence="12">
    <location>
        <position position="751"/>
    </location>
    <ligand>
        <name>[4Fe-4S] cluster</name>
        <dbReference type="ChEBI" id="CHEBI:49883"/>
        <label>2</label>
    </ligand>
</feature>
<dbReference type="SUPFAM" id="SSF52518">
    <property type="entry name" value="Thiamin diphosphate-binding fold (THDP-binding)"/>
    <property type="match status" value="2"/>
</dbReference>
<feature type="binding site" evidence="10">
    <location>
        <begin position="969"/>
        <end position="972"/>
    </location>
    <ligand>
        <name>thiamine diphosphate</name>
        <dbReference type="ChEBI" id="CHEBI:58937"/>
    </ligand>
</feature>
<feature type="site" description="Important for catalytic activity" evidence="11">
    <location>
        <position position="32"/>
    </location>
</feature>
<feature type="binding site" evidence="12">
    <location>
        <position position="697"/>
    </location>
    <ligand>
        <name>[4Fe-4S] cluster</name>
        <dbReference type="ChEBI" id="CHEBI:49883"/>
        <label>1</label>
    </ligand>
</feature>
<dbReference type="SUPFAM" id="SSF53323">
    <property type="entry name" value="Pyruvate-ferredoxin oxidoreductase, PFOR, domain III"/>
    <property type="match status" value="1"/>
</dbReference>
<reference evidence="17" key="4">
    <citation type="submission" date="2016-11" db="EMBL/GenBank/DDBJ databases">
        <authorList>
            <person name="Jaros S."/>
            <person name="Januszkiewicz K."/>
            <person name="Wedrychowicz H."/>
        </authorList>
    </citation>
    <scope>NUCLEOTIDE SEQUENCE [LARGE SCALE GENOMIC DNA]</scope>
    <source>
        <strain evidence="17">DSM 1682</strain>
    </source>
</reference>
<evidence type="ECO:0000256" key="5">
    <source>
        <dbReference type="ARBA" id="ARBA00022982"/>
    </source>
</evidence>
<sequence>MSAKIMKTMDGNEAAAYISYAFTEVATIYPITPSSPMAEHVDTWAANGKKNLFGQTVRLVEMESEAGAAGAMHGALEAGTLTTTYTASQGLLLMIPPMYRIAGQLKPGVFHVSSRTVGTHAFSIFGDHSDVMSCRQIGCAMLSSASVQEVMDLGGVAHLAAIKGSVPFIHFFDGFRTSHELQKIEVMDYEKIGKLMDQDALRKFRKNALNPERPVQRSIVQNPDVFFQNREACSPFYKNLPAIVEEYMNQINEITGRNYKLFNYFGAADAEHVIIAMGSVSGAIQEVVEHLNEKGEKVGFLQIHLYRPFSMEHFMAALPESAKIITVMDRTKEPGALGEPLYEDVCSALMEKGKMPLVLAGRYGLSSKDVTPAQIVSVFDNMKGARKNHFTVGINDDVSMTSLTVGAEPEVTDASTIACKFWGLGSDGTVGANKNSIKIIGDHTDKYAQAYFEYDTKKSGGITKSHLRFGNVPIRSSYLVFKADFVACHQQSYISKYDIVSEIKPGGTFLLNCGWKPEELDAHLPADVKKYIANNNISFYTIDAVEICREIGLGNRTNSVLQSAFFKLANIIPAEDALGYMKAAIEKSYGKKGEKIVNMNYAAVDAGLSGLVKIDVPESWKNATEVNKEDLKRILPEYIEKLLIPMNAQKGDTLPVSVFLGREDGTAPLGTSAYEKRGVAIDVPEWNISNCIQCNQCSYVCPHACIRPFLLTEEEAKNAPYGYETKKANGAGEIANYQYRIQVDPLDCQGCGACVVACPAKEKALTMKPLDSQLGEMTNWDYSLSLSYKENPLDKYTVKGSQFEQPLLEFSGACAGCGETPYAKLMTQLYGDRMYLANATGCTQAWGAAAPCVPYTTNKDGWGPAWSNSLFENNAQFSLGMVLAVEQQRERCAMQLKELLELSNDEALQTAAKVWFEHYDDGHRSKEDTQALIMALEKAAVPAEGAELKAFLLDNKEHLAKKSMWMYGGDGWAYDIGYGGLDHVLASGADVNVLVVDTEVYSNTGGQSSKATPIGAVAQFAAGGKPTVKKDLGLLAMSYGYIYVAQVAMGANPAQLIKAMKEAEAYKGPSLIIAYAPCINHGITKGMANAQVESKMAVDAGYWFLYRYNPELKKEGKNPFILDSKEPTMDYNDFIMGEVRYSSLVRTFPETAKVLLKEAAEQAKEKYQTYKKMAEHD</sequence>
<dbReference type="Pfam" id="PF10371">
    <property type="entry name" value="EKR"/>
    <property type="match status" value="1"/>
</dbReference>
<dbReference type="Pfam" id="PF01855">
    <property type="entry name" value="POR_N"/>
    <property type="match status" value="1"/>
</dbReference>
<feature type="site" description="Important for catalytic activity" evidence="11">
    <location>
        <position position="115"/>
    </location>
</feature>
<reference evidence="16" key="2">
    <citation type="submission" date="2016-01" db="EMBL/GenBank/DDBJ databases">
        <authorList>
            <person name="Poehlein A."/>
            <person name="Schlien K."/>
            <person name="Gottschalk G."/>
            <person name="Buckel W."/>
            <person name="Daniel R."/>
        </authorList>
    </citation>
    <scope>NUCLEOTIDE SEQUENCE [LARGE SCALE GENOMIC DNA]</scope>
    <source>
        <strain evidence="16">X2</strain>
    </source>
</reference>
<dbReference type="GO" id="GO:0005506">
    <property type="term" value="F:iron ion binding"/>
    <property type="evidence" value="ECO:0007669"/>
    <property type="project" value="InterPro"/>
</dbReference>
<reference evidence="15" key="3">
    <citation type="submission" date="2016-11" db="EMBL/GenBank/DDBJ databases">
        <authorList>
            <person name="Varghese N."/>
            <person name="Submissions S."/>
        </authorList>
    </citation>
    <scope>NUCLEOTIDE SEQUENCE</scope>
    <source>
        <strain evidence="15">DSM 1682</strain>
    </source>
</reference>
<keyword evidence="8 12" id="KW-0411">Iron-sulfur</keyword>
<keyword evidence="3 12" id="KW-0004">4Fe-4S</keyword>
<protein>
    <recommendedName>
        <fullName evidence="9">Pyruvate:ferredoxin oxidoreductase</fullName>
        <ecNumber evidence="9">1.2.7.1</ecNumber>
    </recommendedName>
    <alternativeName>
        <fullName evidence="9">Pyruvate synthase</fullName>
    </alternativeName>
</protein>
<feature type="binding site" evidence="12">
    <location>
        <position position="817"/>
    </location>
    <ligand>
        <name>[4Fe-4S] cluster</name>
        <dbReference type="ChEBI" id="CHEBI:49883"/>
        <label>3</label>
    </ligand>
</feature>
<feature type="binding site" evidence="12">
    <location>
        <position position="1078"/>
    </location>
    <ligand>
        <name>[4Fe-4S] cluster</name>
        <dbReference type="ChEBI" id="CHEBI:49883"/>
        <label>3</label>
    </ligand>
</feature>
<comment type="similarity">
    <text evidence="1 9">Belongs to the pyruvate:ferredoxin/flavodoxin oxidoreductase family.</text>
</comment>
<dbReference type="PANTHER" id="PTHR32154:SF0">
    <property type="entry name" value="PYRUVATE-FLAVODOXIN OXIDOREDUCTASE-RELATED"/>
    <property type="match status" value="1"/>
</dbReference>
<feature type="binding site" evidence="10">
    <location>
        <position position="819"/>
    </location>
    <ligand>
        <name>thiamine diphosphate</name>
        <dbReference type="ChEBI" id="CHEBI:58937"/>
    </ligand>
</feature>
<evidence type="ECO:0000256" key="1">
    <source>
        <dbReference type="ARBA" id="ARBA00009032"/>
    </source>
</evidence>
<dbReference type="InterPro" id="IPR033412">
    <property type="entry name" value="PFOR_II"/>
</dbReference>